<proteinExistence type="predicted"/>
<dbReference type="SUPFAM" id="SSF47923">
    <property type="entry name" value="Ypt/Rab-GAP domain of gyp1p"/>
    <property type="match status" value="2"/>
</dbReference>
<organism evidence="2 3">
    <name type="scientific">Tritrichomonas musculus</name>
    <dbReference type="NCBI Taxonomy" id="1915356"/>
    <lineage>
        <taxon>Eukaryota</taxon>
        <taxon>Metamonada</taxon>
        <taxon>Parabasalia</taxon>
        <taxon>Tritrichomonadida</taxon>
        <taxon>Tritrichomonadidae</taxon>
        <taxon>Tritrichomonas</taxon>
    </lineage>
</organism>
<dbReference type="Gene3D" id="1.10.472.80">
    <property type="entry name" value="Ypt/Rab-GAP domain of gyp1p, domain 3"/>
    <property type="match status" value="1"/>
</dbReference>
<dbReference type="Gene3D" id="1.10.8.270">
    <property type="entry name" value="putative rabgap domain of human tbc1 domain family member 14 like domains"/>
    <property type="match status" value="1"/>
</dbReference>
<dbReference type="SMART" id="SM00164">
    <property type="entry name" value="TBC"/>
    <property type="match status" value="1"/>
</dbReference>
<reference evidence="2 3" key="1">
    <citation type="submission" date="2024-04" db="EMBL/GenBank/DDBJ databases">
        <title>Tritrichomonas musculus Genome.</title>
        <authorList>
            <person name="Alves-Ferreira E."/>
            <person name="Grigg M."/>
            <person name="Lorenzi H."/>
            <person name="Galac M."/>
        </authorList>
    </citation>
    <scope>NUCLEOTIDE SEQUENCE [LARGE SCALE GENOMIC DNA]</scope>
    <source>
        <strain evidence="2 3">EAF2021</strain>
    </source>
</reference>
<accession>A0ABR2KU20</accession>
<dbReference type="PANTHER" id="PTHR22957">
    <property type="entry name" value="TBC1 DOMAIN FAMILY MEMBER GTPASE-ACTIVATING PROTEIN"/>
    <property type="match status" value="1"/>
</dbReference>
<feature type="domain" description="Rab-GAP TBC" evidence="1">
    <location>
        <begin position="42"/>
        <end position="288"/>
    </location>
</feature>
<keyword evidence="3" id="KW-1185">Reference proteome</keyword>
<name>A0ABR2KU20_9EUKA</name>
<comment type="caution">
    <text evidence="2">The sequence shown here is derived from an EMBL/GenBank/DDBJ whole genome shotgun (WGS) entry which is preliminary data.</text>
</comment>
<evidence type="ECO:0000313" key="3">
    <source>
        <dbReference type="Proteomes" id="UP001470230"/>
    </source>
</evidence>
<sequence>MSNEFTSPPLQFRILPLVQPSPTNQPINKQLIRQLCESGLSECPTEDRCIAWLVLLGVYSDYAIEWPEKRDRIIETYLAFVHDFGLDDWPKKRFDKNVHVEDFEVPNQKLMYLIYIDIVRSDRKFYFFPPVDIQDGDPDDRYSFFIPHVRRLERLLYIFGSLNVSLYYMQGFNELIAPLYYAIVCAKQLFDDNLDFVEAIAFQCFQQLMTGTSIQEFYMTQDDSSIIHNRMRIYQQKFNKILPDISQKLNYLSIEPIQYAYKWINLLFAQEHLMPTLLIVWDSLFAHFDDLMNYCYYVAISRVFECADKIQIDDFTATLESIQHIDIQNIYKVLKRANQFYVNDLNKPTPIEILKRKFTLKIKKK</sequence>
<dbReference type="InterPro" id="IPR035969">
    <property type="entry name" value="Rab-GAP_TBC_sf"/>
</dbReference>
<dbReference type="Pfam" id="PF00566">
    <property type="entry name" value="RabGAP-TBC"/>
    <property type="match status" value="1"/>
</dbReference>
<gene>
    <name evidence="2" type="ORF">M9Y10_023075</name>
</gene>
<dbReference type="EMBL" id="JAPFFF010000003">
    <property type="protein sequence ID" value="KAK8894638.1"/>
    <property type="molecule type" value="Genomic_DNA"/>
</dbReference>
<evidence type="ECO:0000313" key="2">
    <source>
        <dbReference type="EMBL" id="KAK8894638.1"/>
    </source>
</evidence>
<protein>
    <recommendedName>
        <fullName evidence="1">Rab-GAP TBC domain-containing protein</fullName>
    </recommendedName>
</protein>
<evidence type="ECO:0000259" key="1">
    <source>
        <dbReference type="PROSITE" id="PS50086"/>
    </source>
</evidence>
<dbReference type="Proteomes" id="UP001470230">
    <property type="component" value="Unassembled WGS sequence"/>
</dbReference>
<dbReference type="PROSITE" id="PS50086">
    <property type="entry name" value="TBC_RABGAP"/>
    <property type="match status" value="1"/>
</dbReference>
<dbReference type="InterPro" id="IPR000195">
    <property type="entry name" value="Rab-GAP-TBC_dom"/>
</dbReference>
<dbReference type="PANTHER" id="PTHR22957:SF27">
    <property type="entry name" value="TBC1 DOMAIN FAMILY MEMBER 13"/>
    <property type="match status" value="1"/>
</dbReference>